<organism evidence="3 4">
    <name type="scientific">Christiangramia salexigens</name>
    <dbReference type="NCBI Taxonomy" id="1913577"/>
    <lineage>
        <taxon>Bacteria</taxon>
        <taxon>Pseudomonadati</taxon>
        <taxon>Bacteroidota</taxon>
        <taxon>Flavobacteriia</taxon>
        <taxon>Flavobacteriales</taxon>
        <taxon>Flavobacteriaceae</taxon>
        <taxon>Christiangramia</taxon>
    </lineage>
</organism>
<dbReference type="PROSITE" id="PS51257">
    <property type="entry name" value="PROKAR_LIPOPROTEIN"/>
    <property type="match status" value="1"/>
</dbReference>
<dbReference type="Gene3D" id="2.60.40.10">
    <property type="entry name" value="Immunoglobulins"/>
    <property type="match status" value="1"/>
</dbReference>
<dbReference type="EMBL" id="CP018153">
    <property type="protein sequence ID" value="APG59178.1"/>
    <property type="molecule type" value="Genomic_DNA"/>
</dbReference>
<dbReference type="GO" id="GO:0019867">
    <property type="term" value="C:outer membrane"/>
    <property type="evidence" value="ECO:0007669"/>
    <property type="project" value="InterPro"/>
</dbReference>
<evidence type="ECO:0000256" key="1">
    <source>
        <dbReference type="SAM" id="SignalP"/>
    </source>
</evidence>
<dbReference type="OrthoDB" id="975117at2"/>
<dbReference type="STRING" id="1913577.LPB144_01595"/>
<evidence type="ECO:0000313" key="3">
    <source>
        <dbReference type="EMBL" id="APG59178.1"/>
    </source>
</evidence>
<feature type="chain" id="PRO_5012995823" evidence="1">
    <location>
        <begin position="24"/>
        <end position="382"/>
    </location>
</feature>
<gene>
    <name evidence="3" type="ORF">LPB144_01595</name>
</gene>
<dbReference type="Pfam" id="PF14292">
    <property type="entry name" value="SusE"/>
    <property type="match status" value="1"/>
</dbReference>
<accession>A0A1L3J244</accession>
<reference evidence="3 4" key="1">
    <citation type="submission" date="2016-11" db="EMBL/GenBank/DDBJ databases">
        <title>Gramella sp. LPB0144 isolated from marine environment.</title>
        <authorList>
            <person name="Kim E."/>
            <person name="Yi H."/>
        </authorList>
    </citation>
    <scope>NUCLEOTIDE SEQUENCE [LARGE SCALE GENOMIC DNA]</scope>
    <source>
        <strain evidence="3 4">LPB0144</strain>
    </source>
</reference>
<dbReference type="KEGG" id="grl:LPB144_01595"/>
<dbReference type="Proteomes" id="UP000182510">
    <property type="component" value="Chromosome"/>
</dbReference>
<name>A0A1L3J244_9FLAO</name>
<dbReference type="InterPro" id="IPR013783">
    <property type="entry name" value="Ig-like_fold"/>
</dbReference>
<proteinExistence type="predicted"/>
<feature type="signal peptide" evidence="1">
    <location>
        <begin position="1"/>
        <end position="23"/>
    </location>
</feature>
<dbReference type="Gene3D" id="2.60.40.3620">
    <property type="match status" value="2"/>
</dbReference>
<sequence>MKKFSIFLIAMIALIGFTSCEHDDDVVFVAQPDPEGVIFTNNFSENYTLLAAASANLAERFVWNEVDFDAPTTVTYELQGSASSDFSDFNVIGTTSQTNMAVSVGQFMSLAKDAGLDNDPATEDMPNSGSIFFRVRAYAGTDGSNGLAETSEVKSLTVTLPEIGEEAEEAKVNLFLVGDATAAGWDNNNNNTPLFRDAENSNLYYFQGKFKAGAFKLLEIRGLWQPQWGTNDGSTLAVNPGDGTDPGVFAVDAEGYYSYTFNLEDMTFTKDALDASGAATYNSIGVIGSATPGGWDTDTDMTQSTFNPHIWYISSMELTGEDGEFKFRANDDWADNWGTPTIGLSGQANYGAGDNMKAAPGTYEIWFNDLDGRYILIPLGEE</sequence>
<keyword evidence="4" id="KW-1185">Reference proteome</keyword>
<feature type="domain" description="SusE outer membrane protein" evidence="2">
    <location>
        <begin position="23"/>
        <end position="118"/>
    </location>
</feature>
<keyword evidence="1" id="KW-0732">Signal</keyword>
<evidence type="ECO:0000313" key="4">
    <source>
        <dbReference type="Proteomes" id="UP000182510"/>
    </source>
</evidence>
<dbReference type="InterPro" id="IPR025970">
    <property type="entry name" value="SusE"/>
</dbReference>
<evidence type="ECO:0000259" key="2">
    <source>
        <dbReference type="Pfam" id="PF14292"/>
    </source>
</evidence>
<dbReference type="GO" id="GO:2001070">
    <property type="term" value="F:starch binding"/>
    <property type="evidence" value="ECO:0007669"/>
    <property type="project" value="InterPro"/>
</dbReference>
<protein>
    <submittedName>
        <fullName evidence="3">DUF5116 domain-containing protein</fullName>
    </submittedName>
</protein>
<dbReference type="AlphaFoldDB" id="A0A1L3J244"/>
<dbReference type="RefSeq" id="WP_072551833.1">
    <property type="nucleotide sequence ID" value="NZ_CP018153.1"/>
</dbReference>